<dbReference type="Gene3D" id="1.10.238.260">
    <property type="match status" value="1"/>
</dbReference>
<evidence type="ECO:0000256" key="6">
    <source>
        <dbReference type="ARBA" id="ARBA00023304"/>
    </source>
</evidence>
<dbReference type="GO" id="GO:0009097">
    <property type="term" value="P:isoleucine biosynthetic process"/>
    <property type="evidence" value="ECO:0007669"/>
    <property type="project" value="UniProtKB-UniRule"/>
</dbReference>
<dbReference type="SUPFAM" id="SSF51569">
    <property type="entry name" value="Aldolase"/>
    <property type="match status" value="1"/>
</dbReference>
<dbReference type="SMART" id="SM00917">
    <property type="entry name" value="LeuA_dimer"/>
    <property type="match status" value="1"/>
</dbReference>
<evidence type="ECO:0000256" key="1">
    <source>
        <dbReference type="ARBA" id="ARBA00004743"/>
    </source>
</evidence>
<dbReference type="Pfam" id="PF22617">
    <property type="entry name" value="HCS_D2"/>
    <property type="match status" value="1"/>
</dbReference>
<evidence type="ECO:0000313" key="12">
    <source>
        <dbReference type="Proteomes" id="UP000193409"/>
    </source>
</evidence>
<dbReference type="CDD" id="cd07941">
    <property type="entry name" value="DRE_TIM_LeuA3"/>
    <property type="match status" value="1"/>
</dbReference>
<evidence type="ECO:0000256" key="2">
    <source>
        <dbReference type="ARBA" id="ARBA00006154"/>
    </source>
</evidence>
<proteinExistence type="inferred from homology"/>
<keyword evidence="11" id="KW-0012">Acyltransferase</keyword>
<dbReference type="InterPro" id="IPR000891">
    <property type="entry name" value="PYR_CT"/>
</dbReference>
<dbReference type="GO" id="GO:0003852">
    <property type="term" value="F:2-isopropylmalate synthase activity"/>
    <property type="evidence" value="ECO:0007669"/>
    <property type="project" value="InterPro"/>
</dbReference>
<keyword evidence="3" id="KW-0028">Amino-acid biosynthesis</keyword>
<keyword evidence="5 9" id="KW-0808">Transferase</keyword>
<evidence type="ECO:0000256" key="9">
    <source>
        <dbReference type="RuleBase" id="RU003523"/>
    </source>
</evidence>
<dbReference type="PROSITE" id="PS00815">
    <property type="entry name" value="AIPM_HOMOCIT_SYNTH_1"/>
    <property type="match status" value="1"/>
</dbReference>
<dbReference type="InterPro" id="IPR013785">
    <property type="entry name" value="Aldolase_TIM"/>
</dbReference>
<evidence type="ECO:0000256" key="8">
    <source>
        <dbReference type="NCBIfam" id="TIGR00977"/>
    </source>
</evidence>
<dbReference type="Gene3D" id="3.30.160.270">
    <property type="match status" value="1"/>
</dbReference>
<evidence type="ECO:0000259" key="10">
    <source>
        <dbReference type="PROSITE" id="PS50991"/>
    </source>
</evidence>
<dbReference type="OrthoDB" id="9803573at2"/>
<evidence type="ECO:0000256" key="4">
    <source>
        <dbReference type="ARBA" id="ARBA00022624"/>
    </source>
</evidence>
<comment type="pathway">
    <text evidence="1">Amino-acid biosynthesis; L-isoleucine biosynthesis; 2-oxobutanoate from pyruvate: step 1/3.</text>
</comment>
<accession>A0A1Y5R8J9</accession>
<dbReference type="SUPFAM" id="SSF110921">
    <property type="entry name" value="2-isopropylmalate synthase LeuA, allosteric (dimerisation) domain"/>
    <property type="match status" value="1"/>
</dbReference>
<dbReference type="InterPro" id="IPR013709">
    <property type="entry name" value="2-isopropylmalate_synth_dimer"/>
</dbReference>
<dbReference type="Pfam" id="PF00682">
    <property type="entry name" value="HMGL-like"/>
    <property type="match status" value="1"/>
</dbReference>
<evidence type="ECO:0000256" key="5">
    <source>
        <dbReference type="ARBA" id="ARBA00022679"/>
    </source>
</evidence>
<dbReference type="InterPro" id="IPR036230">
    <property type="entry name" value="LeuA_allosteric_dom_sf"/>
</dbReference>
<evidence type="ECO:0000256" key="7">
    <source>
        <dbReference type="ARBA" id="ARBA00048263"/>
    </source>
</evidence>
<dbReference type="Proteomes" id="UP000193409">
    <property type="component" value="Unassembled WGS sequence"/>
</dbReference>
<dbReference type="UniPathway" id="UPA00047">
    <property type="reaction ID" value="UER00066"/>
</dbReference>
<keyword evidence="6" id="KW-0100">Branched-chain amino acid biosynthesis</keyword>
<dbReference type="EMBL" id="FWFQ01000001">
    <property type="protein sequence ID" value="SLN10940.1"/>
    <property type="molecule type" value="Genomic_DNA"/>
</dbReference>
<comment type="catalytic activity">
    <reaction evidence="7">
        <text>pyruvate + acetyl-CoA + H2O = (3R)-citramalate + CoA + H(+)</text>
        <dbReference type="Rhea" id="RHEA:19045"/>
        <dbReference type="ChEBI" id="CHEBI:15361"/>
        <dbReference type="ChEBI" id="CHEBI:15377"/>
        <dbReference type="ChEBI" id="CHEBI:15378"/>
        <dbReference type="ChEBI" id="CHEBI:30934"/>
        <dbReference type="ChEBI" id="CHEBI:57287"/>
        <dbReference type="ChEBI" id="CHEBI:57288"/>
        <dbReference type="EC" id="2.3.3.21"/>
    </reaction>
</comment>
<keyword evidence="4" id="KW-0412">Isoleucine biosynthesis</keyword>
<sequence>MTLERLYIYDTTLRDGQQTQGVQFSEAEKLIIARTLDDLGVDYIEGGWPGANPTDSAFFEAAPKTRATFTAFGMTKRAGRSAENDDVLAAVLNARTPAVCLVGKTHDFHVTTALGISLEENLENIRASIAYLVAQGREALFDAEHFFDGYKDNPAYAVDCLRAAIEAGARWVVLCDTNGGALPREVHDITAAVIAAGIPGERLGIHTHDDTGNAVANSLAAVDAGARQIQGTLNGLGERCGNANLVTLIPTLLLKPAYAERFETGVSREALKGLTRASRTLDDILNRVPMKQAAYVGASAFAHKAGLHASAILKDPATYEHIDPALVGNERIIPMSNQAGQSNLLRRLSEAGLKVEKGDPALGRILEEIKQREAQGYSYDTAQASFELLARRALGQMPRYFEVKRYKVTVERRKNKYDQMVSLSEAVVVVKIGDKKRLSVSESMDEHGNDRGPVNALANALAKDLGPYQRYIDDMQLVDFKVRITGGGTEAVTRVIIDSEDREGRRWSTVGVSPNIVDASFEALLDAIKWKLVRDGAKAQ</sequence>
<dbReference type="InterPro" id="IPR054691">
    <property type="entry name" value="LeuA/HCS_post-cat"/>
</dbReference>
<evidence type="ECO:0000256" key="3">
    <source>
        <dbReference type="ARBA" id="ARBA00022605"/>
    </source>
</evidence>
<name>A0A1Y5R8J9_9RHOB</name>
<dbReference type="Pfam" id="PF08502">
    <property type="entry name" value="LeuA_dimer"/>
    <property type="match status" value="1"/>
</dbReference>
<dbReference type="EC" id="2.3.3.21" evidence="8"/>
<organism evidence="11 12">
    <name type="scientific">Pseudoruegeria aquimaris</name>
    <dbReference type="NCBI Taxonomy" id="393663"/>
    <lineage>
        <taxon>Bacteria</taxon>
        <taxon>Pseudomonadati</taxon>
        <taxon>Pseudomonadota</taxon>
        <taxon>Alphaproteobacteria</taxon>
        <taxon>Rhodobacterales</taxon>
        <taxon>Roseobacteraceae</taxon>
        <taxon>Pseudoruegeria</taxon>
    </lineage>
</organism>
<protein>
    <recommendedName>
        <fullName evidence="8">Citramalate synthase</fullName>
        <ecNumber evidence="8">2.3.3.21</ecNumber>
    </recommendedName>
</protein>
<comment type="similarity">
    <text evidence="2 9">Belongs to the alpha-IPM synthase/homocitrate synthase family.</text>
</comment>
<reference evidence="11 12" key="1">
    <citation type="submission" date="2017-03" db="EMBL/GenBank/DDBJ databases">
        <authorList>
            <person name="Afonso C.L."/>
            <person name="Miller P.J."/>
            <person name="Scott M.A."/>
            <person name="Spackman E."/>
            <person name="Goraichik I."/>
            <person name="Dimitrov K.M."/>
            <person name="Suarez D.L."/>
            <person name="Swayne D.E."/>
        </authorList>
    </citation>
    <scope>NUCLEOTIDE SEQUENCE [LARGE SCALE GENOMIC DNA]</scope>
    <source>
        <strain evidence="11 12">CECT 7680</strain>
    </source>
</reference>
<dbReference type="PANTHER" id="PTHR43538:SF1">
    <property type="entry name" value="(R)-CITRAMALATE SYNTHASE"/>
    <property type="match status" value="1"/>
</dbReference>
<evidence type="ECO:0000313" key="11">
    <source>
        <dbReference type="EMBL" id="SLN10940.1"/>
    </source>
</evidence>
<gene>
    <name evidence="11" type="primary">leuA_1</name>
    <name evidence="11" type="ORF">PSA7680_00088</name>
</gene>
<dbReference type="PANTHER" id="PTHR43538">
    <property type="entry name" value="ALPHA-IPM SYNTHASE/HOMOCITRATE SYNTHASE"/>
    <property type="match status" value="1"/>
</dbReference>
<dbReference type="RefSeq" id="WP_085866693.1">
    <property type="nucleotide sequence ID" value="NZ_FWFQ01000001.1"/>
</dbReference>
<dbReference type="AlphaFoldDB" id="A0A1Y5R8J9"/>
<keyword evidence="12" id="KW-1185">Reference proteome</keyword>
<dbReference type="Gene3D" id="3.20.20.70">
    <property type="entry name" value="Aldolase class I"/>
    <property type="match status" value="1"/>
</dbReference>
<dbReference type="InterPro" id="IPR002034">
    <property type="entry name" value="AIPM/Hcit_synth_CS"/>
</dbReference>
<feature type="domain" description="Pyruvate carboxyltransferase" evidence="10">
    <location>
        <begin position="6"/>
        <end position="272"/>
    </location>
</feature>
<dbReference type="GO" id="GO:0043714">
    <property type="term" value="F:(R)-citramalate synthase activity"/>
    <property type="evidence" value="ECO:0007669"/>
    <property type="project" value="UniProtKB-UniRule"/>
</dbReference>
<dbReference type="InterPro" id="IPR005675">
    <property type="entry name" value="Citramal_synthase"/>
</dbReference>
<dbReference type="PROSITE" id="PS50991">
    <property type="entry name" value="PYR_CT"/>
    <property type="match status" value="1"/>
</dbReference>
<dbReference type="GO" id="GO:0009098">
    <property type="term" value="P:L-leucine biosynthetic process"/>
    <property type="evidence" value="ECO:0007669"/>
    <property type="project" value="InterPro"/>
</dbReference>
<dbReference type="PROSITE" id="PS00816">
    <property type="entry name" value="AIPM_HOMOCIT_SYNTH_2"/>
    <property type="match status" value="1"/>
</dbReference>
<dbReference type="NCBIfam" id="TIGR00977">
    <property type="entry name" value="citramal_synth"/>
    <property type="match status" value="1"/>
</dbReference>